<sequence length="99" mass="11672">MNYSLLLLKSARGFERWRRAVYDKAVSAVVTQDDDAPDPILKINRPEMLNDNATTKDIALWAARERQFIVIHNRTQQRLEFMDQSIELSLYERVINYSK</sequence>
<evidence type="ECO:0000313" key="2">
    <source>
        <dbReference type="Proteomes" id="UP000286134"/>
    </source>
</evidence>
<gene>
    <name evidence="1" type="ORF">OnM2_098039</name>
</gene>
<dbReference type="OrthoDB" id="3612267at2759"/>
<dbReference type="AlphaFoldDB" id="A0A420HAD1"/>
<proteinExistence type="predicted"/>
<comment type="caution">
    <text evidence="1">The sequence shown here is derived from an EMBL/GenBank/DDBJ whole genome shotgun (WGS) entry which is preliminary data.</text>
</comment>
<evidence type="ECO:0000313" key="1">
    <source>
        <dbReference type="EMBL" id="RKF54371.1"/>
    </source>
</evidence>
<organism evidence="1 2">
    <name type="scientific">Erysiphe neolycopersici</name>
    <dbReference type="NCBI Taxonomy" id="212602"/>
    <lineage>
        <taxon>Eukaryota</taxon>
        <taxon>Fungi</taxon>
        <taxon>Dikarya</taxon>
        <taxon>Ascomycota</taxon>
        <taxon>Pezizomycotina</taxon>
        <taxon>Leotiomycetes</taxon>
        <taxon>Erysiphales</taxon>
        <taxon>Erysiphaceae</taxon>
        <taxon>Erysiphe</taxon>
    </lineage>
</organism>
<dbReference type="Proteomes" id="UP000286134">
    <property type="component" value="Unassembled WGS sequence"/>
</dbReference>
<dbReference type="EMBL" id="MCFK01009831">
    <property type="protein sequence ID" value="RKF54371.1"/>
    <property type="molecule type" value="Genomic_DNA"/>
</dbReference>
<reference evidence="1 2" key="1">
    <citation type="journal article" date="2018" name="BMC Genomics">
        <title>Comparative genome analyses reveal sequence features reflecting distinct modes of host-adaptation between dicot and monocot powdery mildew.</title>
        <authorList>
            <person name="Wu Y."/>
            <person name="Ma X."/>
            <person name="Pan Z."/>
            <person name="Kale S.D."/>
            <person name="Song Y."/>
            <person name="King H."/>
            <person name="Zhang Q."/>
            <person name="Presley C."/>
            <person name="Deng X."/>
            <person name="Wei C.I."/>
            <person name="Xiao S."/>
        </authorList>
    </citation>
    <scope>NUCLEOTIDE SEQUENCE [LARGE SCALE GENOMIC DNA]</scope>
    <source>
        <strain evidence="1">UMSG2</strain>
    </source>
</reference>
<accession>A0A420HAD1</accession>
<name>A0A420HAD1_9PEZI</name>
<protein>
    <submittedName>
        <fullName evidence="1">Uncharacterized protein</fullName>
    </submittedName>
</protein>
<keyword evidence="2" id="KW-1185">Reference proteome</keyword>